<dbReference type="InterPro" id="IPR019193">
    <property type="entry name" value="UBQ-conj_enz_E2-bd_prot"/>
</dbReference>
<sequence>MSSSTDLRASENPSDWRFTWEAQSHTPTLRLFLFDLNTKPSCQCTNLEVKLVLEQSLLVVSFFEDEVETSLRVPIPRVLVDVEAPVQFSALDDHIEIKLVLLLPVDHPIGLNFESVLNLSEDYESAPRNVVSDELRTLSMDSGSEVKNLSSMEEVHFYCRNCSNKLTRSLRFFKEMPSVNWREVADNWFGACCCSFGGISEKLVTKYAESYACAAGVCLLSTTSLTLCKDDLVGCKFPDLDSSQDYESELNDAGGSFLIEVTQESGSKHESIVSCENLSQRMQDLDEKFCSLCPRENNPGARLEHEVIEKASNGDSLSYVCHESDITRNMELHNGCHADIKKHIQNHDTECCTHDSSETSPKEPKCGIELLPNQKIFLNGYLGNGFMARSSNLSKDVSWIEFPCPHCSYLLGAYPCINGCSPLDGGVRLLKCYISTCLPVGGSSDLFRNYTLERMFTNQLLESAEDELSFRTVVKDLHTKCPVLQLVLLNPHSWCSTGYCLSTMEPVAKMDIYPTIKVLFSDCSNGTEFQIRNVEEWITKNQADEVYMLASQIKELIEFLESANNVYPPSHSFLQGLLLSSLRR</sequence>
<dbReference type="PANTHER" id="PTHR31531">
    <property type="entry name" value="E3 UBIQUITIN-PROTEIN LIGASE E3D FAMILY MEMBER"/>
    <property type="match status" value="1"/>
</dbReference>
<accession>A0ABC8SJL8</accession>
<reference evidence="1 2" key="1">
    <citation type="submission" date="2024-02" db="EMBL/GenBank/DDBJ databases">
        <authorList>
            <person name="Vignale AGUSTIN F."/>
            <person name="Sosa J E."/>
            <person name="Modenutti C."/>
        </authorList>
    </citation>
    <scope>NUCLEOTIDE SEQUENCE [LARGE SCALE GENOMIC DNA]</scope>
</reference>
<evidence type="ECO:0000313" key="1">
    <source>
        <dbReference type="EMBL" id="CAK9157103.1"/>
    </source>
</evidence>
<keyword evidence="2" id="KW-1185">Reference proteome</keyword>
<dbReference type="AlphaFoldDB" id="A0ABC8SJL8"/>
<protein>
    <recommendedName>
        <fullName evidence="3">Ubiquitin-conjugating enzyme E2C-binding protein</fullName>
    </recommendedName>
</protein>
<dbReference type="Proteomes" id="UP001642360">
    <property type="component" value="Unassembled WGS sequence"/>
</dbReference>
<dbReference type="Pfam" id="PF09814">
    <property type="entry name" value="HECT_2"/>
    <property type="match status" value="2"/>
</dbReference>
<evidence type="ECO:0000313" key="2">
    <source>
        <dbReference type="Proteomes" id="UP001642360"/>
    </source>
</evidence>
<dbReference type="EMBL" id="CAUOFW020002947">
    <property type="protein sequence ID" value="CAK9157103.1"/>
    <property type="molecule type" value="Genomic_DNA"/>
</dbReference>
<gene>
    <name evidence="1" type="ORF">ILEXP_LOCUS25657</name>
</gene>
<organism evidence="1 2">
    <name type="scientific">Ilex paraguariensis</name>
    <name type="common">yerba mate</name>
    <dbReference type="NCBI Taxonomy" id="185542"/>
    <lineage>
        <taxon>Eukaryota</taxon>
        <taxon>Viridiplantae</taxon>
        <taxon>Streptophyta</taxon>
        <taxon>Embryophyta</taxon>
        <taxon>Tracheophyta</taxon>
        <taxon>Spermatophyta</taxon>
        <taxon>Magnoliopsida</taxon>
        <taxon>eudicotyledons</taxon>
        <taxon>Gunneridae</taxon>
        <taxon>Pentapetalae</taxon>
        <taxon>asterids</taxon>
        <taxon>campanulids</taxon>
        <taxon>Aquifoliales</taxon>
        <taxon>Aquifoliaceae</taxon>
        <taxon>Ilex</taxon>
    </lineage>
</organism>
<evidence type="ECO:0008006" key="3">
    <source>
        <dbReference type="Google" id="ProtNLM"/>
    </source>
</evidence>
<proteinExistence type="predicted"/>
<dbReference type="PANTHER" id="PTHR31531:SF2">
    <property type="entry name" value="E3 UBIQUITIN-PROTEIN LIGASE E3D"/>
    <property type="match status" value="1"/>
</dbReference>
<name>A0ABC8SJL8_9AQUA</name>
<comment type="caution">
    <text evidence="1">The sequence shown here is derived from an EMBL/GenBank/DDBJ whole genome shotgun (WGS) entry which is preliminary data.</text>
</comment>